<name>A0A6A7ZFE6_9PSED</name>
<evidence type="ECO:0000313" key="2">
    <source>
        <dbReference type="Proteomes" id="UP000466863"/>
    </source>
</evidence>
<proteinExistence type="predicted"/>
<accession>A0A6A7ZFE6</accession>
<gene>
    <name evidence="1" type="ORF">GHO28_24970</name>
</gene>
<reference evidence="1 2" key="1">
    <citation type="submission" date="2019-10" db="EMBL/GenBank/DDBJ databases">
        <title>Evaluation of single-gene subtyping targets for Pseudomonas.</title>
        <authorList>
            <person name="Reichler S.J."/>
            <person name="Orsi R.H."/>
            <person name="Wiedmann M."/>
            <person name="Martin N.H."/>
            <person name="Murphy S.I."/>
        </authorList>
    </citation>
    <scope>NUCLEOTIDE SEQUENCE [LARGE SCALE GENOMIC DNA]</scope>
    <source>
        <strain evidence="1 2">FSL R10-1876</strain>
    </source>
</reference>
<protein>
    <submittedName>
        <fullName evidence="1">Uncharacterized protein</fullName>
    </submittedName>
</protein>
<dbReference type="Proteomes" id="UP000466863">
    <property type="component" value="Unassembled WGS sequence"/>
</dbReference>
<comment type="caution">
    <text evidence="1">The sequence shown here is derived from an EMBL/GenBank/DDBJ whole genome shotgun (WGS) entry which is preliminary data.</text>
</comment>
<organism evidence="1 2">
    <name type="scientific">Pseudomonas helleri</name>
    <dbReference type="NCBI Taxonomy" id="1608996"/>
    <lineage>
        <taxon>Bacteria</taxon>
        <taxon>Pseudomonadati</taxon>
        <taxon>Pseudomonadota</taxon>
        <taxon>Gammaproteobacteria</taxon>
        <taxon>Pseudomonadales</taxon>
        <taxon>Pseudomonadaceae</taxon>
        <taxon>Pseudomonas</taxon>
    </lineage>
</organism>
<evidence type="ECO:0000313" key="1">
    <source>
        <dbReference type="EMBL" id="MQU45730.1"/>
    </source>
</evidence>
<sequence length="202" mass="23192">MPRIWLSTGLSGSPKLIVAWKNFTSIERLLNGFIAIVFLLASMSVSATCSFVVSKESAINFSYRVSGENCKHIKLVDERLVTLRVSYPTMEILDWDDRSKNLIVLILSPVSASDLITHQRSSKLKINKSNDGVELLEGSRRIFRLADRDGNNAYISEWEKIYSGKRIYKSKWVVDYLFRRELSDLKKVDESVMYFLDNILID</sequence>
<dbReference type="AlphaFoldDB" id="A0A6A7ZFE6"/>
<dbReference type="RefSeq" id="WP_153333893.1">
    <property type="nucleotide sequence ID" value="NZ_CP181271.1"/>
</dbReference>
<dbReference type="EMBL" id="WIVV01000191">
    <property type="protein sequence ID" value="MQU45730.1"/>
    <property type="molecule type" value="Genomic_DNA"/>
</dbReference>